<evidence type="ECO:0000256" key="1">
    <source>
        <dbReference type="SAM" id="Phobius"/>
    </source>
</evidence>
<feature type="transmembrane region" description="Helical" evidence="1">
    <location>
        <begin position="37"/>
        <end position="61"/>
    </location>
</feature>
<sequence>MSNDLSTINTEGDFYLLNGNDNCLGSFVVRASGWETFFIMLVFLSLPSFWWETFFIMLIFFFSLPSIWQHFFFFSLEMKFVKIYLWGKNILNDKFSIIYYCHCN</sequence>
<protein>
    <submittedName>
        <fullName evidence="2">Uncharacterized protein</fullName>
    </submittedName>
</protein>
<keyword evidence="1" id="KW-1133">Transmembrane helix</keyword>
<name>A0A8D8V610_9HEMI</name>
<organism evidence="2">
    <name type="scientific">Cacopsylla melanoneura</name>
    <dbReference type="NCBI Taxonomy" id="428564"/>
    <lineage>
        <taxon>Eukaryota</taxon>
        <taxon>Metazoa</taxon>
        <taxon>Ecdysozoa</taxon>
        <taxon>Arthropoda</taxon>
        <taxon>Hexapoda</taxon>
        <taxon>Insecta</taxon>
        <taxon>Pterygota</taxon>
        <taxon>Neoptera</taxon>
        <taxon>Paraneoptera</taxon>
        <taxon>Hemiptera</taxon>
        <taxon>Sternorrhyncha</taxon>
        <taxon>Psylloidea</taxon>
        <taxon>Psyllidae</taxon>
        <taxon>Psyllinae</taxon>
        <taxon>Cacopsylla</taxon>
    </lineage>
</organism>
<dbReference type="AlphaFoldDB" id="A0A8D8V610"/>
<proteinExistence type="predicted"/>
<keyword evidence="1" id="KW-0812">Transmembrane</keyword>
<accession>A0A8D8V610</accession>
<keyword evidence="1" id="KW-0472">Membrane</keyword>
<evidence type="ECO:0000313" key="2">
    <source>
        <dbReference type="EMBL" id="CAG6715841.1"/>
    </source>
</evidence>
<dbReference type="EMBL" id="HBUF01353643">
    <property type="protein sequence ID" value="CAG6715841.1"/>
    <property type="molecule type" value="Transcribed_RNA"/>
</dbReference>
<reference evidence="2" key="1">
    <citation type="submission" date="2021-05" db="EMBL/GenBank/DDBJ databases">
        <authorList>
            <person name="Alioto T."/>
            <person name="Alioto T."/>
            <person name="Gomez Garrido J."/>
        </authorList>
    </citation>
    <scope>NUCLEOTIDE SEQUENCE</scope>
</reference>